<keyword evidence="2" id="KW-1185">Reference proteome</keyword>
<protein>
    <submittedName>
        <fullName evidence="1">Uncharacterized protein</fullName>
    </submittedName>
</protein>
<gene>
    <name evidence="1" type="ORF">HO173_002787</name>
</gene>
<dbReference type="GeneID" id="59284458"/>
<dbReference type="RefSeq" id="XP_037168211.1">
    <property type="nucleotide sequence ID" value="XM_037304718.1"/>
</dbReference>
<organism evidence="1 2">
    <name type="scientific">Letharia columbiana</name>
    <dbReference type="NCBI Taxonomy" id="112416"/>
    <lineage>
        <taxon>Eukaryota</taxon>
        <taxon>Fungi</taxon>
        <taxon>Dikarya</taxon>
        <taxon>Ascomycota</taxon>
        <taxon>Pezizomycotina</taxon>
        <taxon>Lecanoromycetes</taxon>
        <taxon>OSLEUM clade</taxon>
        <taxon>Lecanoromycetidae</taxon>
        <taxon>Lecanorales</taxon>
        <taxon>Lecanorineae</taxon>
        <taxon>Parmeliaceae</taxon>
        <taxon>Letharia</taxon>
    </lineage>
</organism>
<dbReference type="EMBL" id="JACCJC010000007">
    <property type="protein sequence ID" value="KAF6238915.1"/>
    <property type="molecule type" value="Genomic_DNA"/>
</dbReference>
<comment type="caution">
    <text evidence="1">The sequence shown here is derived from an EMBL/GenBank/DDBJ whole genome shotgun (WGS) entry which is preliminary data.</text>
</comment>
<evidence type="ECO:0000313" key="1">
    <source>
        <dbReference type="EMBL" id="KAF6238915.1"/>
    </source>
</evidence>
<dbReference type="AlphaFoldDB" id="A0A8H6G1W1"/>
<accession>A0A8H6G1W1</accession>
<sequence>MTRPLGVWQKTNGWSERSACFRRSFCRFKHLLPSPPLETWHYDQAFDGAIAESDSPSDKSCDAVMAQLLTGRRRRGDRNHTSTLDIVHTLGVLYSDQIRVQATDLLSLAKSVAQLYQCRLQAARYGRVQVANIFKDSWSTSVHYSTILSPHLTTLLFSLSAAPSFLLPHLSALYSPVLLAGSNQPV</sequence>
<evidence type="ECO:0000313" key="2">
    <source>
        <dbReference type="Proteomes" id="UP000578531"/>
    </source>
</evidence>
<proteinExistence type="predicted"/>
<name>A0A8H6G1W1_9LECA</name>
<dbReference type="Proteomes" id="UP000578531">
    <property type="component" value="Unassembled WGS sequence"/>
</dbReference>
<reference evidence="1 2" key="1">
    <citation type="journal article" date="2020" name="Genomics">
        <title>Complete, high-quality genomes from long-read metagenomic sequencing of two wolf lichen thalli reveals enigmatic genome architecture.</title>
        <authorList>
            <person name="McKenzie S.K."/>
            <person name="Walston R.F."/>
            <person name="Allen J.L."/>
        </authorList>
    </citation>
    <scope>NUCLEOTIDE SEQUENCE [LARGE SCALE GENOMIC DNA]</scope>
    <source>
        <strain evidence="1">WasteWater2</strain>
    </source>
</reference>